<reference evidence="3 4" key="1">
    <citation type="submission" date="2015-05" db="EMBL/GenBank/DDBJ databases">
        <title>Distinctive expansion of gene families associated with plant cell wall degradation and secondary metabolism in the genomes of grapevine trunk pathogens.</title>
        <authorList>
            <person name="Lawrence D.P."/>
            <person name="Travadon R."/>
            <person name="Rolshausen P.E."/>
            <person name="Baumgartner K."/>
        </authorList>
    </citation>
    <scope>NUCLEOTIDE SEQUENCE [LARGE SCALE GENOMIC DNA]</scope>
    <source>
        <strain evidence="3">UCRPC4</strain>
    </source>
</reference>
<dbReference type="GO" id="GO:0006893">
    <property type="term" value="P:Golgi to plasma membrane transport"/>
    <property type="evidence" value="ECO:0007669"/>
    <property type="project" value="TreeGrafter"/>
</dbReference>
<dbReference type="InterPro" id="IPR001810">
    <property type="entry name" value="F-box_dom"/>
</dbReference>
<dbReference type="SMART" id="SM00256">
    <property type="entry name" value="FBOX"/>
    <property type="match status" value="1"/>
</dbReference>
<proteinExistence type="predicted"/>
<dbReference type="OrthoDB" id="5554140at2759"/>
<evidence type="ECO:0000259" key="2">
    <source>
        <dbReference type="PROSITE" id="PS50181"/>
    </source>
</evidence>
<reference evidence="3 4" key="2">
    <citation type="submission" date="2015-05" db="EMBL/GenBank/DDBJ databases">
        <authorList>
            <person name="Morales-Cruz A."/>
            <person name="Amrine K.C."/>
            <person name="Cantu D."/>
        </authorList>
    </citation>
    <scope>NUCLEOTIDE SEQUENCE [LARGE SCALE GENOMIC DNA]</scope>
    <source>
        <strain evidence="3">UCRPC4</strain>
    </source>
</reference>
<dbReference type="Proteomes" id="UP000053317">
    <property type="component" value="Unassembled WGS sequence"/>
</dbReference>
<organism evidence="3 4">
    <name type="scientific">Phaeomoniella chlamydospora</name>
    <name type="common">Phaeoacremonium chlamydosporum</name>
    <dbReference type="NCBI Taxonomy" id="158046"/>
    <lineage>
        <taxon>Eukaryota</taxon>
        <taxon>Fungi</taxon>
        <taxon>Dikarya</taxon>
        <taxon>Ascomycota</taxon>
        <taxon>Pezizomycotina</taxon>
        <taxon>Eurotiomycetes</taxon>
        <taxon>Chaetothyriomycetidae</taxon>
        <taxon>Phaeomoniellales</taxon>
        <taxon>Phaeomoniellaceae</taxon>
        <taxon>Phaeomoniella</taxon>
    </lineage>
</organism>
<dbReference type="Gene3D" id="1.20.1280.50">
    <property type="match status" value="1"/>
</dbReference>
<sequence length="918" mass="101499">MAFERTSVAGGRPPRAGVAKTTAPPRKNPLASLKMASMLDLKPVLPLELIAQIVDYLEIPDMLRFARVNRRMCDMVYEESRWIARLKRMGVWDDAVSRRQDVQTSIPVTPQRRWSKSTGQGPPVHGHSEPMQESDTGGGFHHTEGRGVSLGLISPLKDDQDGFHSAPLSAPSVPGHDTEDETIFRVLYNVQSIRGKARQEFGKVYCALSPYYNDISRQMQPMNALVFKTFATPEKQAKLLAHLRTFARSDISIGSATRLERLNGAISVFEAAALQELRLAYEKKDIQKSMKRYTSVLNLLDAGQQSIDFFVQNNTLIANKSKYGDTADSLDYSSGRGVISIEKIQVFFNKLAIAYAEEEGIISHGFPNPAIVKPPFVSTIGKQILYPYLTALFDEAGNRGSETYLKTVGSTFAQTRQFFDAISANVEDTHLLSAIKETLITIFEPHLDLYLGAELEFFQQSSKAKVDEWDQALSEQAASTETFLMSNINRQADKKDFLSSFKKVVMMPVNILPSFPTMSSNKPAARALMNGESVEQAIPNELSNSGTNTPRMSLRSTMAVQEAPTTELAAKAAIMSSKLEGIRSLFSIEVALDLVHIAKAGLERAAQFTYLGGEAGESAKTQCSTIFVALLHVLGTRHVKSGFDKAVSHLSDYKPREVKSHKSTGAGVQPLTTFLELVNIADLIQQMLDVFYEQELIGPPVSLDRSDFLSAAVKEKKKFEQMLDERVAAGLGKGIDVLMDEVEYVCATTQLPTDYNIPDTGQISDVGITDTAKEIIQLVSGHTSMLVGSTDKSLLDVFNAEVGLRLFAALCKHLKRQRISTLGSLRLIADMNAYYAYIVTLKNPDLLLYFGALRELGQLYLIDEKDAGDMAGVIAEGDRWRGVFRAEEVLEFAERRADWFIVRPKVEKGLYGQGCVAM</sequence>
<comment type="caution">
    <text evidence="3">The sequence shown here is derived from an EMBL/GenBank/DDBJ whole genome shotgun (WGS) entry which is preliminary data.</text>
</comment>
<feature type="region of interest" description="Disordered" evidence="1">
    <location>
        <begin position="1"/>
        <end position="27"/>
    </location>
</feature>
<dbReference type="GO" id="GO:0000145">
    <property type="term" value="C:exocyst"/>
    <property type="evidence" value="ECO:0007669"/>
    <property type="project" value="TreeGrafter"/>
</dbReference>
<dbReference type="InterPro" id="IPR036047">
    <property type="entry name" value="F-box-like_dom_sf"/>
</dbReference>
<gene>
    <name evidence="3" type="ORF">UCRPC4_g03301</name>
</gene>
<dbReference type="Pfam" id="PF12937">
    <property type="entry name" value="F-box-like"/>
    <property type="match status" value="1"/>
</dbReference>
<name>A0A0G2GF70_PHACM</name>
<dbReference type="AlphaFoldDB" id="A0A0G2GF70"/>
<keyword evidence="4" id="KW-1185">Reference proteome</keyword>
<dbReference type="CDD" id="cd09917">
    <property type="entry name" value="F-box_SF"/>
    <property type="match status" value="1"/>
</dbReference>
<dbReference type="PANTHER" id="PTHR12100">
    <property type="entry name" value="SEC10"/>
    <property type="match status" value="1"/>
</dbReference>
<dbReference type="Pfam" id="PF07393">
    <property type="entry name" value="Sec10_HB"/>
    <property type="match status" value="1"/>
</dbReference>
<dbReference type="GO" id="GO:0006887">
    <property type="term" value="P:exocytosis"/>
    <property type="evidence" value="ECO:0007669"/>
    <property type="project" value="TreeGrafter"/>
</dbReference>
<dbReference type="PANTHER" id="PTHR12100:SF1">
    <property type="entry name" value="RECYCLIN-1"/>
    <property type="match status" value="1"/>
</dbReference>
<feature type="domain" description="F-box" evidence="2">
    <location>
        <begin position="45"/>
        <end position="85"/>
    </location>
</feature>
<feature type="region of interest" description="Disordered" evidence="1">
    <location>
        <begin position="105"/>
        <end position="144"/>
    </location>
</feature>
<dbReference type="InterPro" id="IPR009976">
    <property type="entry name" value="Sec10-like"/>
</dbReference>
<dbReference type="SUPFAM" id="SSF81383">
    <property type="entry name" value="F-box domain"/>
    <property type="match status" value="1"/>
</dbReference>
<evidence type="ECO:0000313" key="4">
    <source>
        <dbReference type="Proteomes" id="UP000053317"/>
    </source>
</evidence>
<dbReference type="EMBL" id="LCWF01000077">
    <property type="protein sequence ID" value="KKY22278.1"/>
    <property type="molecule type" value="Genomic_DNA"/>
</dbReference>
<dbReference type="PROSITE" id="PS50181">
    <property type="entry name" value="FBOX"/>
    <property type="match status" value="1"/>
</dbReference>
<dbReference type="InterPro" id="IPR048627">
    <property type="entry name" value="Sec10_HB"/>
</dbReference>
<evidence type="ECO:0000256" key="1">
    <source>
        <dbReference type="SAM" id="MobiDB-lite"/>
    </source>
</evidence>
<evidence type="ECO:0000313" key="3">
    <source>
        <dbReference type="EMBL" id="KKY22278.1"/>
    </source>
</evidence>
<protein>
    <submittedName>
        <fullName evidence="3">Putative secretion pathway protein sls2 rcy1</fullName>
    </submittedName>
</protein>
<accession>A0A0G2GF70</accession>